<comment type="caution">
    <text evidence="2">The sequence shown here is derived from an EMBL/GenBank/DDBJ whole genome shotgun (WGS) entry which is preliminary data.</text>
</comment>
<proteinExistence type="predicted"/>
<keyword evidence="3" id="KW-1185">Reference proteome</keyword>
<gene>
    <name evidence="2" type="ORF">AFUS01_LOCUS11199</name>
</gene>
<sequence>MTLENSCRRYIDCIHCTSSGSQWVKLLNQTQCCSSNLSKLDALFVSVTSDEKDCPIQLNSNLSLGMVLGTVIVSVLLIFGLIWMCTTARVKMRCLNWNETFSGLASTQENIKIATSIELQEIDLHESAA</sequence>
<organism evidence="2 3">
    <name type="scientific">Allacma fusca</name>
    <dbReference type="NCBI Taxonomy" id="39272"/>
    <lineage>
        <taxon>Eukaryota</taxon>
        <taxon>Metazoa</taxon>
        <taxon>Ecdysozoa</taxon>
        <taxon>Arthropoda</taxon>
        <taxon>Hexapoda</taxon>
        <taxon>Collembola</taxon>
        <taxon>Symphypleona</taxon>
        <taxon>Sminthuridae</taxon>
        <taxon>Allacma</taxon>
    </lineage>
</organism>
<protein>
    <submittedName>
        <fullName evidence="2">Uncharacterized protein</fullName>
    </submittedName>
</protein>
<dbReference type="EMBL" id="CAJVCH010085446">
    <property type="protein sequence ID" value="CAG7722022.1"/>
    <property type="molecule type" value="Genomic_DNA"/>
</dbReference>
<keyword evidence="1" id="KW-0812">Transmembrane</keyword>
<dbReference type="AlphaFoldDB" id="A0A8J2JN78"/>
<name>A0A8J2JN78_9HEXA</name>
<reference evidence="2" key="1">
    <citation type="submission" date="2021-06" db="EMBL/GenBank/DDBJ databases">
        <authorList>
            <person name="Hodson N. C."/>
            <person name="Mongue J. A."/>
            <person name="Jaron S. K."/>
        </authorList>
    </citation>
    <scope>NUCLEOTIDE SEQUENCE</scope>
</reference>
<evidence type="ECO:0000313" key="2">
    <source>
        <dbReference type="EMBL" id="CAG7722022.1"/>
    </source>
</evidence>
<evidence type="ECO:0000313" key="3">
    <source>
        <dbReference type="Proteomes" id="UP000708208"/>
    </source>
</evidence>
<accession>A0A8J2JN78</accession>
<keyword evidence="1" id="KW-0472">Membrane</keyword>
<dbReference type="Proteomes" id="UP000708208">
    <property type="component" value="Unassembled WGS sequence"/>
</dbReference>
<feature type="transmembrane region" description="Helical" evidence="1">
    <location>
        <begin position="62"/>
        <end position="83"/>
    </location>
</feature>
<keyword evidence="1" id="KW-1133">Transmembrane helix</keyword>
<evidence type="ECO:0000256" key="1">
    <source>
        <dbReference type="SAM" id="Phobius"/>
    </source>
</evidence>